<evidence type="ECO:0000313" key="3">
    <source>
        <dbReference type="Proteomes" id="UP000663829"/>
    </source>
</evidence>
<dbReference type="EMBL" id="CAJOBC010119990">
    <property type="protein sequence ID" value="CAF4569763.1"/>
    <property type="molecule type" value="Genomic_DNA"/>
</dbReference>
<protein>
    <submittedName>
        <fullName evidence="1">Uncharacterized protein</fullName>
    </submittedName>
</protein>
<dbReference type="AlphaFoldDB" id="A0A816EKG9"/>
<evidence type="ECO:0000313" key="2">
    <source>
        <dbReference type="EMBL" id="CAF4569763.1"/>
    </source>
</evidence>
<keyword evidence="3" id="KW-1185">Reference proteome</keyword>
<dbReference type="EMBL" id="CAJNOQ010050016">
    <property type="protein sequence ID" value="CAF1647602.1"/>
    <property type="molecule type" value="Genomic_DNA"/>
</dbReference>
<gene>
    <name evidence="1" type="ORF">GPM918_LOCUS45326</name>
    <name evidence="2" type="ORF">SRO942_LOCUS47716</name>
</gene>
<sequence length="137" mass="15569">MKCSPGLIWNQQILQCDWIGDEQIINSTTTIHDCPENEVSYDNHCYYLDGSGGKCSYGYSRASESILIQISKLFIGKNYKTAISDNCCIWTTDLYQNYYISAHCNKHGPFTKGPENLNGCINQTNQYPRQMTFCGSH</sequence>
<reference evidence="1" key="1">
    <citation type="submission" date="2021-02" db="EMBL/GenBank/DDBJ databases">
        <authorList>
            <person name="Nowell W R."/>
        </authorList>
    </citation>
    <scope>NUCLEOTIDE SEQUENCE</scope>
</reference>
<name>A0A816EKG9_9BILA</name>
<dbReference type="OrthoDB" id="10035594at2759"/>
<evidence type="ECO:0000313" key="1">
    <source>
        <dbReference type="EMBL" id="CAF1647602.1"/>
    </source>
</evidence>
<organism evidence="1 3">
    <name type="scientific">Didymodactylos carnosus</name>
    <dbReference type="NCBI Taxonomy" id="1234261"/>
    <lineage>
        <taxon>Eukaryota</taxon>
        <taxon>Metazoa</taxon>
        <taxon>Spiralia</taxon>
        <taxon>Gnathifera</taxon>
        <taxon>Rotifera</taxon>
        <taxon>Eurotatoria</taxon>
        <taxon>Bdelloidea</taxon>
        <taxon>Philodinida</taxon>
        <taxon>Philodinidae</taxon>
        <taxon>Didymodactylos</taxon>
    </lineage>
</organism>
<proteinExistence type="predicted"/>
<accession>A0A816EKG9</accession>
<dbReference type="Proteomes" id="UP000663829">
    <property type="component" value="Unassembled WGS sequence"/>
</dbReference>
<dbReference type="Proteomes" id="UP000681722">
    <property type="component" value="Unassembled WGS sequence"/>
</dbReference>
<comment type="caution">
    <text evidence="1">The sequence shown here is derived from an EMBL/GenBank/DDBJ whole genome shotgun (WGS) entry which is preliminary data.</text>
</comment>